<gene>
    <name evidence="1" type="ORF">B597_022500</name>
</gene>
<proteinExistence type="predicted"/>
<evidence type="ECO:0008006" key="3">
    <source>
        <dbReference type="Google" id="ProtNLM"/>
    </source>
</evidence>
<sequence>MRTFLSLLQQYRSWTSGRRLRILVEQRKAAINPVKAFLYLSLAMVLGLPGGVQADPVPQRILNVGYYEFAPAIYTDPHGTARGELAELTRRVARQAGYGVRFRALPGARLYAALENGSIDVWPGAQGKPELAIHTLEGRHMLSQISLNLYRRTGTPEPRIPEDLAGKSLILIGGYSYWPNVNALLDDRELGLRLLRTSNHLSALEMLRRNRGDYLLDYRIPVEQARQRLQMEELPYQRLVQVPIHFIVSRHTSDAEAIVTALDDAYETLRLAGEDLSLPSD</sequence>
<dbReference type="SUPFAM" id="SSF53850">
    <property type="entry name" value="Periplasmic binding protein-like II"/>
    <property type="match status" value="1"/>
</dbReference>
<dbReference type="Gene3D" id="3.40.190.10">
    <property type="entry name" value="Periplasmic binding protein-like II"/>
    <property type="match status" value="2"/>
</dbReference>
<reference evidence="1 2" key="1">
    <citation type="journal article" date="2013" name="Genome Announc.">
        <title>Draft Genome of the Nitrogen-Fixing Bacterium Pseudomonas stutzeri Strain KOS6 Isolated from Industrial Hydrocarbon Sludge.</title>
        <authorList>
            <person name="Grigoryeva T.V."/>
            <person name="Laikov A.V."/>
            <person name="Naumova R.P."/>
            <person name="Manolov A.I."/>
            <person name="Larin A.K."/>
            <person name="Karpova I.Y."/>
            <person name="Semashko T.A."/>
            <person name="Alexeev D.G."/>
            <person name="Kostryukova E.S."/>
            <person name="Muller R."/>
            <person name="Govorun V.M."/>
        </authorList>
    </citation>
    <scope>NUCLEOTIDE SEQUENCE [LARGE SCALE GENOMIC DNA]</scope>
    <source>
        <strain evidence="1 2">KOS6</strain>
    </source>
</reference>
<accession>A0A061JLD3</accession>
<dbReference type="eggNOG" id="COG0834">
    <property type="taxonomic scope" value="Bacteria"/>
</dbReference>
<dbReference type="AlphaFoldDB" id="A0A061JLD3"/>
<dbReference type="EMBL" id="AMCZ02000064">
    <property type="protein sequence ID" value="EWC38994.1"/>
    <property type="molecule type" value="Genomic_DNA"/>
</dbReference>
<dbReference type="HOGENOM" id="CLU_086353_0_0_6"/>
<name>A0A061JLD3_STUST</name>
<comment type="caution">
    <text evidence="1">The sequence shown here is derived from an EMBL/GenBank/DDBJ whole genome shotgun (WGS) entry which is preliminary data.</text>
</comment>
<evidence type="ECO:0000313" key="1">
    <source>
        <dbReference type="EMBL" id="EWC38994.1"/>
    </source>
</evidence>
<organism evidence="1 2">
    <name type="scientific">Stutzerimonas stutzeri KOS6</name>
    <dbReference type="NCBI Taxonomy" id="1218352"/>
    <lineage>
        <taxon>Bacteria</taxon>
        <taxon>Pseudomonadati</taxon>
        <taxon>Pseudomonadota</taxon>
        <taxon>Gammaproteobacteria</taxon>
        <taxon>Pseudomonadales</taxon>
        <taxon>Pseudomonadaceae</taxon>
        <taxon>Stutzerimonas</taxon>
    </lineage>
</organism>
<evidence type="ECO:0000313" key="2">
    <source>
        <dbReference type="Proteomes" id="UP000026923"/>
    </source>
</evidence>
<protein>
    <recommendedName>
        <fullName evidence="3">Solute-binding protein family 3/N-terminal domain-containing protein</fullName>
    </recommendedName>
</protein>
<dbReference type="Proteomes" id="UP000026923">
    <property type="component" value="Unassembled WGS sequence"/>
</dbReference>